<feature type="compositionally biased region" description="Polar residues" evidence="1">
    <location>
        <begin position="1"/>
        <end position="17"/>
    </location>
</feature>
<feature type="compositionally biased region" description="Polar residues" evidence="1">
    <location>
        <begin position="109"/>
        <end position="121"/>
    </location>
</feature>
<dbReference type="EMBL" id="KE148146">
    <property type="protein sequence ID" value="EPE10119.1"/>
    <property type="molecule type" value="Genomic_DNA"/>
</dbReference>
<feature type="compositionally biased region" description="Basic and acidic residues" evidence="1">
    <location>
        <begin position="735"/>
        <end position="744"/>
    </location>
</feature>
<sequence>MFQQLHGTGPASSTPDDSNGCDGDGREAPTPPTVPELGPGEAACLPRLEGRSLGLPPLPSFSSFARGQHQNLPSRPRIRRRDAKPSAQKQKSATKASFVQNPAHPSPLGPSSLQAQSPNTHTSERRQRKHPHPLRDPKAEELPTLSSPLIPSPSASAPSIAKSHKDIEQLANNFSRHRLELTAHHGDGRTIKHSTPTNASESSFGHFDYRMSDLCLRGGGNVPVSDLDLEVDMACDSQENTGSNAMQMPSQGVSASTHQLQSPSSCDVASHNDKPLASSRHLERMPNSRTALATASVRVPTSLPLPPHLPMLGGPSRPAESVAQQPPTPTPSMTVTPAPAAGALSLSSTSIPVTSPGFQPHQHSSSIAQPHNVLADLPRQESISIERRESANFPACLPLSPESLALPHHAPIHDDVPSSGYDMKSWLESSSTVEAPPSLATGAIGSNDMTGVFLTAMVQARASRRTGSNTHLQRSSPLKRVHTPQRLVPSYFDNGGPVGLANETNEANLPVADLEVDMIGTEAASYDSTDEIVPDTPEAIEAFQRELSPSGSSTNGALGSVLAAYLEHRSNRSGAEADGRHVPLSQRLHMAHMQAEREVMFRQAGFVADDDSVVGAPAANDYMDVDMREPTIMGLPSWGPSVMGGSWDECAPSLRPDSEQDGGRRYTGPLRYRLSSEVAMRCANLVHSRPRMRRRRQDTDNKAAIPTGSVSSTSAKDGSVGDGTEAESTQSNGKEQQHPSSTRDRRTKLGRRREMARQPSRNLLAQGQANIHARSEANAHDNVLLPGTKADCPSTGQLPLPPPALDISHQADAPIPHTMP</sequence>
<feature type="compositionally biased region" description="Polar residues" evidence="1">
    <location>
        <begin position="239"/>
        <end position="267"/>
    </location>
</feature>
<feature type="region of interest" description="Disordered" evidence="1">
    <location>
        <begin position="775"/>
        <end position="820"/>
    </location>
</feature>
<evidence type="ECO:0000313" key="3">
    <source>
        <dbReference type="Proteomes" id="UP000016923"/>
    </source>
</evidence>
<accession>S3C9E0</accession>
<feature type="compositionally biased region" description="Polar residues" evidence="1">
    <location>
        <begin position="351"/>
        <end position="369"/>
    </location>
</feature>
<dbReference type="eggNOG" id="ENOG502RJ5V">
    <property type="taxonomic scope" value="Eukaryota"/>
</dbReference>
<evidence type="ECO:0000313" key="2">
    <source>
        <dbReference type="EMBL" id="EPE10119.1"/>
    </source>
</evidence>
<proteinExistence type="predicted"/>
<dbReference type="OrthoDB" id="10372532at2759"/>
<feature type="region of interest" description="Disordered" evidence="1">
    <location>
        <begin position="649"/>
        <end position="668"/>
    </location>
</feature>
<dbReference type="VEuPathDB" id="FungiDB:F503_05214"/>
<evidence type="ECO:0000256" key="1">
    <source>
        <dbReference type="SAM" id="MobiDB-lite"/>
    </source>
</evidence>
<reference evidence="2 3" key="1">
    <citation type="journal article" date="2013" name="BMC Genomics">
        <title>The genome and transcriptome of the pine saprophyte Ophiostoma piceae, and a comparison with the bark beetle-associated pine pathogen Grosmannia clavigera.</title>
        <authorList>
            <person name="Haridas S."/>
            <person name="Wang Y."/>
            <person name="Lim L."/>
            <person name="Massoumi Alamouti S."/>
            <person name="Jackman S."/>
            <person name="Docking R."/>
            <person name="Robertson G."/>
            <person name="Birol I."/>
            <person name="Bohlmann J."/>
            <person name="Breuil C."/>
        </authorList>
    </citation>
    <scope>NUCLEOTIDE SEQUENCE [LARGE SCALE GENOMIC DNA]</scope>
    <source>
        <strain evidence="2 3">UAMH 11346</strain>
    </source>
</reference>
<dbReference type="Proteomes" id="UP000016923">
    <property type="component" value="Unassembled WGS sequence"/>
</dbReference>
<organism evidence="2 3">
    <name type="scientific">Ophiostoma piceae (strain UAMH 11346)</name>
    <name type="common">Sap stain fungus</name>
    <dbReference type="NCBI Taxonomy" id="1262450"/>
    <lineage>
        <taxon>Eukaryota</taxon>
        <taxon>Fungi</taxon>
        <taxon>Dikarya</taxon>
        <taxon>Ascomycota</taxon>
        <taxon>Pezizomycotina</taxon>
        <taxon>Sordariomycetes</taxon>
        <taxon>Sordariomycetidae</taxon>
        <taxon>Ophiostomatales</taxon>
        <taxon>Ophiostomataceae</taxon>
        <taxon>Ophiostoma</taxon>
    </lineage>
</organism>
<keyword evidence="3" id="KW-1185">Reference proteome</keyword>
<feature type="compositionally biased region" description="Basic and acidic residues" evidence="1">
    <location>
        <begin position="270"/>
        <end position="286"/>
    </location>
</feature>
<name>S3C9E0_OPHP1</name>
<gene>
    <name evidence="2" type="ORF">F503_05214</name>
</gene>
<feature type="region of interest" description="Disordered" evidence="1">
    <location>
        <begin position="298"/>
        <end position="372"/>
    </location>
</feature>
<feature type="region of interest" description="Disordered" evidence="1">
    <location>
        <begin position="1"/>
        <end position="163"/>
    </location>
</feature>
<feature type="compositionally biased region" description="Low complexity" evidence="1">
    <location>
        <begin position="45"/>
        <end position="64"/>
    </location>
</feature>
<dbReference type="HOGENOM" id="CLU_344859_0_0_1"/>
<dbReference type="AlphaFoldDB" id="S3C9E0"/>
<feature type="compositionally biased region" description="Polar residues" evidence="1">
    <location>
        <begin position="87"/>
        <end position="100"/>
    </location>
</feature>
<feature type="compositionally biased region" description="Low complexity" evidence="1">
    <location>
        <begin position="331"/>
        <end position="350"/>
    </location>
</feature>
<protein>
    <submittedName>
        <fullName evidence="2">Uncharacterized protein</fullName>
    </submittedName>
</protein>
<feature type="region of interest" description="Disordered" evidence="1">
    <location>
        <begin position="685"/>
        <end position="763"/>
    </location>
</feature>
<feature type="compositionally biased region" description="Low complexity" evidence="1">
    <location>
        <begin position="142"/>
        <end position="161"/>
    </location>
</feature>
<feature type="region of interest" description="Disordered" evidence="1">
    <location>
        <begin position="239"/>
        <end position="286"/>
    </location>
</feature>